<sequence length="146" mass="17181">MNKEIADYLLISRGFEKELYEYNIQLGLQVTEISKGYYRISCAEFRYSPPTTANLTINVYQWGSAQEKVISKFYHTPAAKEVTFYLNENRINVDDVRLVVRFTDKEGETFKGYYETKQFKDRTSELFEKNKAVIEKWVAENGELID</sequence>
<dbReference type="Proteomes" id="UP000295763">
    <property type="component" value="Unassembled WGS sequence"/>
</dbReference>
<evidence type="ECO:0000313" key="2">
    <source>
        <dbReference type="Proteomes" id="UP000295763"/>
    </source>
</evidence>
<dbReference type="AlphaFoldDB" id="A0A4R2TNI7"/>
<dbReference type="EMBL" id="SLYB01000004">
    <property type="protein sequence ID" value="TCP96512.1"/>
    <property type="molecule type" value="Genomic_DNA"/>
</dbReference>
<comment type="caution">
    <text evidence="1">The sequence shown here is derived from an EMBL/GenBank/DDBJ whole genome shotgun (WGS) entry which is preliminary data.</text>
</comment>
<reference evidence="1 2" key="1">
    <citation type="submission" date="2019-03" db="EMBL/GenBank/DDBJ databases">
        <title>Genomic Encyclopedia of Type Strains, Phase IV (KMG-IV): sequencing the most valuable type-strain genomes for metagenomic binning, comparative biology and taxonomic classification.</title>
        <authorList>
            <person name="Goeker M."/>
        </authorList>
    </citation>
    <scope>NUCLEOTIDE SEQUENCE [LARGE SCALE GENOMIC DNA]</scope>
    <source>
        <strain evidence="1 2">DSM 28404</strain>
    </source>
</reference>
<dbReference type="RefSeq" id="WP_243647888.1">
    <property type="nucleotide sequence ID" value="NZ_SLYB01000004.1"/>
</dbReference>
<protein>
    <submittedName>
        <fullName evidence="1">Uncharacterized protein</fullName>
    </submittedName>
</protein>
<accession>A0A4R2TNI7</accession>
<evidence type="ECO:0000313" key="1">
    <source>
        <dbReference type="EMBL" id="TCP96512.1"/>
    </source>
</evidence>
<keyword evidence="2" id="KW-1185">Reference proteome</keyword>
<name>A0A4R2TNI7_9PAST</name>
<gene>
    <name evidence="1" type="ORF">EDC44_10445</name>
</gene>
<proteinExistence type="predicted"/>
<organism evidence="1 2">
    <name type="scientific">Cricetibacter osteomyelitidis</name>
    <dbReference type="NCBI Taxonomy" id="1521931"/>
    <lineage>
        <taxon>Bacteria</taxon>
        <taxon>Pseudomonadati</taxon>
        <taxon>Pseudomonadota</taxon>
        <taxon>Gammaproteobacteria</taxon>
        <taxon>Pasteurellales</taxon>
        <taxon>Pasteurellaceae</taxon>
        <taxon>Cricetibacter</taxon>
    </lineage>
</organism>